<proteinExistence type="predicted"/>
<accession>A0A1G2K974</accession>
<keyword evidence="1" id="KW-0812">Transmembrane</keyword>
<gene>
    <name evidence="2" type="ORF">A2633_01550</name>
</gene>
<organism evidence="2 3">
    <name type="scientific">Candidatus Sungbacteria bacterium RIFCSPHIGHO2_01_FULL_47_32</name>
    <dbReference type="NCBI Taxonomy" id="1802264"/>
    <lineage>
        <taxon>Bacteria</taxon>
        <taxon>Candidatus Sungiibacteriota</taxon>
    </lineage>
</organism>
<evidence type="ECO:0008006" key="4">
    <source>
        <dbReference type="Google" id="ProtNLM"/>
    </source>
</evidence>
<comment type="caution">
    <text evidence="2">The sequence shown here is derived from an EMBL/GenBank/DDBJ whole genome shotgun (WGS) entry which is preliminary data.</text>
</comment>
<feature type="transmembrane region" description="Helical" evidence="1">
    <location>
        <begin position="20"/>
        <end position="44"/>
    </location>
</feature>
<dbReference type="Proteomes" id="UP000177152">
    <property type="component" value="Unassembled WGS sequence"/>
</dbReference>
<reference evidence="2 3" key="1">
    <citation type="journal article" date="2016" name="Nat. Commun.">
        <title>Thousands of microbial genomes shed light on interconnected biogeochemical processes in an aquifer system.</title>
        <authorList>
            <person name="Anantharaman K."/>
            <person name="Brown C.T."/>
            <person name="Hug L.A."/>
            <person name="Sharon I."/>
            <person name="Castelle C.J."/>
            <person name="Probst A.J."/>
            <person name="Thomas B.C."/>
            <person name="Singh A."/>
            <person name="Wilkins M.J."/>
            <person name="Karaoz U."/>
            <person name="Brodie E.L."/>
            <person name="Williams K.H."/>
            <person name="Hubbard S.S."/>
            <person name="Banfield J.F."/>
        </authorList>
    </citation>
    <scope>NUCLEOTIDE SEQUENCE [LARGE SCALE GENOMIC DNA]</scope>
</reference>
<keyword evidence="1" id="KW-0472">Membrane</keyword>
<sequence length="178" mass="19870">MKKRNVGNLRRGTSLIETVVYLMIFVVISILVVNSVLIIATSLAKIRLERKIVRNADSVMQRMVREIRLAEDINASSTFGVSLGGLSLRTFRSATDTTEVDADFYVAPETGRLMMKKATTTFMLTESDVIVTNLIFRQITSSSTSKSVKIEMGLQVSNRNSSIMRNFYSAALLRGTYQ</sequence>
<evidence type="ECO:0000313" key="3">
    <source>
        <dbReference type="Proteomes" id="UP000177152"/>
    </source>
</evidence>
<keyword evidence="1" id="KW-1133">Transmembrane helix</keyword>
<dbReference type="EMBL" id="MHQC01000001">
    <property type="protein sequence ID" value="OGZ95992.1"/>
    <property type="molecule type" value="Genomic_DNA"/>
</dbReference>
<evidence type="ECO:0000256" key="1">
    <source>
        <dbReference type="SAM" id="Phobius"/>
    </source>
</evidence>
<dbReference type="AlphaFoldDB" id="A0A1G2K974"/>
<protein>
    <recommendedName>
        <fullName evidence="4">Type II secretion system protein</fullName>
    </recommendedName>
</protein>
<name>A0A1G2K974_9BACT</name>
<evidence type="ECO:0000313" key="2">
    <source>
        <dbReference type="EMBL" id="OGZ95992.1"/>
    </source>
</evidence>